<dbReference type="RefSeq" id="XP_033447869.1">
    <property type="nucleotide sequence ID" value="XM_033592836.1"/>
</dbReference>
<dbReference type="GeneID" id="54350504"/>
<dbReference type="Proteomes" id="UP000800082">
    <property type="component" value="Unassembled WGS sequence"/>
</dbReference>
<sequence length="92" mass="9970">MAAAWLAAPPAQVASTFSGATMRWSSISTITYASAHFLRRCHGSLTDVSRKEAATVLDLTITGLLLSHTSSHPRATSLYGQFHRSVRRPTDL</sequence>
<evidence type="ECO:0000313" key="1">
    <source>
        <dbReference type="EMBL" id="KAF1927617.1"/>
    </source>
</evidence>
<accession>A0A6A5RQ48</accession>
<proteinExistence type="predicted"/>
<gene>
    <name evidence="1" type="ORF">M421DRAFT_421463</name>
</gene>
<evidence type="ECO:0000313" key="2">
    <source>
        <dbReference type="Proteomes" id="UP000800082"/>
    </source>
</evidence>
<dbReference type="AlphaFoldDB" id="A0A6A5RQ48"/>
<keyword evidence="2" id="KW-1185">Reference proteome</keyword>
<protein>
    <submittedName>
        <fullName evidence="1">Uncharacterized protein</fullName>
    </submittedName>
</protein>
<organism evidence="1 2">
    <name type="scientific">Didymella exigua CBS 183.55</name>
    <dbReference type="NCBI Taxonomy" id="1150837"/>
    <lineage>
        <taxon>Eukaryota</taxon>
        <taxon>Fungi</taxon>
        <taxon>Dikarya</taxon>
        <taxon>Ascomycota</taxon>
        <taxon>Pezizomycotina</taxon>
        <taxon>Dothideomycetes</taxon>
        <taxon>Pleosporomycetidae</taxon>
        <taxon>Pleosporales</taxon>
        <taxon>Pleosporineae</taxon>
        <taxon>Didymellaceae</taxon>
        <taxon>Didymella</taxon>
    </lineage>
</organism>
<reference evidence="1" key="1">
    <citation type="journal article" date="2020" name="Stud. Mycol.">
        <title>101 Dothideomycetes genomes: a test case for predicting lifestyles and emergence of pathogens.</title>
        <authorList>
            <person name="Haridas S."/>
            <person name="Albert R."/>
            <person name="Binder M."/>
            <person name="Bloem J."/>
            <person name="Labutti K."/>
            <person name="Salamov A."/>
            <person name="Andreopoulos B."/>
            <person name="Baker S."/>
            <person name="Barry K."/>
            <person name="Bills G."/>
            <person name="Bluhm B."/>
            <person name="Cannon C."/>
            <person name="Castanera R."/>
            <person name="Culley D."/>
            <person name="Daum C."/>
            <person name="Ezra D."/>
            <person name="Gonzalez J."/>
            <person name="Henrissat B."/>
            <person name="Kuo A."/>
            <person name="Liang C."/>
            <person name="Lipzen A."/>
            <person name="Lutzoni F."/>
            <person name="Magnuson J."/>
            <person name="Mondo S."/>
            <person name="Nolan M."/>
            <person name="Ohm R."/>
            <person name="Pangilinan J."/>
            <person name="Park H.-J."/>
            <person name="Ramirez L."/>
            <person name="Alfaro M."/>
            <person name="Sun H."/>
            <person name="Tritt A."/>
            <person name="Yoshinaga Y."/>
            <person name="Zwiers L.-H."/>
            <person name="Turgeon B."/>
            <person name="Goodwin S."/>
            <person name="Spatafora J."/>
            <person name="Crous P."/>
            <person name="Grigoriev I."/>
        </authorList>
    </citation>
    <scope>NUCLEOTIDE SEQUENCE</scope>
    <source>
        <strain evidence="1">CBS 183.55</strain>
    </source>
</reference>
<name>A0A6A5RQ48_9PLEO</name>
<dbReference type="EMBL" id="ML978971">
    <property type="protein sequence ID" value="KAF1927617.1"/>
    <property type="molecule type" value="Genomic_DNA"/>
</dbReference>